<gene>
    <name evidence="1" type="ORF">FPE_LOCUS13880</name>
</gene>
<sequence>MDGYFRLNMKRKELEDVNNEFSDFSLSSPARKTRRLDVDLLPVIEEEDSEIPMSFEQSVPGQSLVGNAEGLTIEELPGVPENQERSIVLYNPTNMPLLQSPSNFSISVNPDLISGLKNQILWSSQSNNWRSENNEAVIEDKNSSATNNSLAVVPWVASQHHSAPGVEVPPQADITGMMDDEVGEETMDIEADNNDVIGFEQRNVNDSSGMSLSDGLHHWQQQPCMIPQPPQNTVTPVVWYR</sequence>
<organism evidence="1 2">
    <name type="scientific">Fraxinus pennsylvanica</name>
    <dbReference type="NCBI Taxonomy" id="56036"/>
    <lineage>
        <taxon>Eukaryota</taxon>
        <taxon>Viridiplantae</taxon>
        <taxon>Streptophyta</taxon>
        <taxon>Embryophyta</taxon>
        <taxon>Tracheophyta</taxon>
        <taxon>Spermatophyta</taxon>
        <taxon>Magnoliopsida</taxon>
        <taxon>eudicotyledons</taxon>
        <taxon>Gunneridae</taxon>
        <taxon>Pentapetalae</taxon>
        <taxon>asterids</taxon>
        <taxon>lamiids</taxon>
        <taxon>Lamiales</taxon>
        <taxon>Oleaceae</taxon>
        <taxon>Oleeae</taxon>
        <taxon>Fraxinus</taxon>
    </lineage>
</organism>
<dbReference type="AlphaFoldDB" id="A0AAD2DX26"/>
<dbReference type="Proteomes" id="UP000834106">
    <property type="component" value="Chromosome 8"/>
</dbReference>
<dbReference type="EMBL" id="OU503043">
    <property type="protein sequence ID" value="CAI9766450.1"/>
    <property type="molecule type" value="Genomic_DNA"/>
</dbReference>
<name>A0AAD2DX26_9LAMI</name>
<accession>A0AAD2DX26</accession>
<proteinExistence type="predicted"/>
<dbReference type="PANTHER" id="PTHR35510:SF1">
    <property type="entry name" value="DBH-LIKE MONOOXYGENASE"/>
    <property type="match status" value="1"/>
</dbReference>
<dbReference type="PANTHER" id="PTHR35510">
    <property type="entry name" value="DBH-LIKE MONOOXYGENASE"/>
    <property type="match status" value="1"/>
</dbReference>
<evidence type="ECO:0000313" key="1">
    <source>
        <dbReference type="EMBL" id="CAI9766450.1"/>
    </source>
</evidence>
<keyword evidence="2" id="KW-1185">Reference proteome</keyword>
<reference evidence="1" key="1">
    <citation type="submission" date="2023-05" db="EMBL/GenBank/DDBJ databases">
        <authorList>
            <person name="Huff M."/>
        </authorList>
    </citation>
    <scope>NUCLEOTIDE SEQUENCE</scope>
</reference>
<protein>
    <submittedName>
        <fullName evidence="1">Uncharacterized protein</fullName>
    </submittedName>
</protein>
<evidence type="ECO:0000313" key="2">
    <source>
        <dbReference type="Proteomes" id="UP000834106"/>
    </source>
</evidence>